<evidence type="ECO:0000313" key="1">
    <source>
        <dbReference type="EMBL" id="QHT76206.1"/>
    </source>
</evidence>
<dbReference type="InterPro" id="IPR036397">
    <property type="entry name" value="RNaseH_sf"/>
</dbReference>
<proteinExistence type="predicted"/>
<sequence>MILTIDVGLKNLAMCIMSASDPETLASYKIHLWQVFNTLEQDIPNCCALTKAGKVCGKKSTCRWQKEDSEDMLFSCKPHFPKTITFTPKNQVRSKRVDDFLLQDITRIILQKVQSIYQEHLPIFTHVQKVVIELQPKVNNKMKLISHLIYGKFVELYLDSTVPIRFVSASQKLKAYRGPVIPCSLKGSYARRKYLSIQYTKWFLTNQFDMTESVEWQTHFDSHSKQDDLGDVFLMAINCLGTKSTTKSSTHPRTTNLIKIRKTKAK</sequence>
<dbReference type="SUPFAM" id="SSF53098">
    <property type="entry name" value="Ribonuclease H-like"/>
    <property type="match status" value="1"/>
</dbReference>
<dbReference type="AlphaFoldDB" id="A0A6C0H7L1"/>
<dbReference type="Gene3D" id="3.30.420.10">
    <property type="entry name" value="Ribonuclease H-like superfamily/Ribonuclease H"/>
    <property type="match status" value="1"/>
</dbReference>
<dbReference type="InterPro" id="IPR012337">
    <property type="entry name" value="RNaseH-like_sf"/>
</dbReference>
<accession>A0A6C0H7L1</accession>
<protein>
    <recommendedName>
        <fullName evidence="2">Mitochondrial resolvase Ydc2 catalytic domain-containing protein</fullName>
    </recommendedName>
</protein>
<evidence type="ECO:0008006" key="2">
    <source>
        <dbReference type="Google" id="ProtNLM"/>
    </source>
</evidence>
<dbReference type="GO" id="GO:0003676">
    <property type="term" value="F:nucleic acid binding"/>
    <property type="evidence" value="ECO:0007669"/>
    <property type="project" value="InterPro"/>
</dbReference>
<dbReference type="EMBL" id="MN739890">
    <property type="protein sequence ID" value="QHT76206.1"/>
    <property type="molecule type" value="Genomic_DNA"/>
</dbReference>
<organism evidence="1">
    <name type="scientific">viral metagenome</name>
    <dbReference type="NCBI Taxonomy" id="1070528"/>
    <lineage>
        <taxon>unclassified sequences</taxon>
        <taxon>metagenomes</taxon>
        <taxon>organismal metagenomes</taxon>
    </lineage>
</organism>
<reference evidence="1" key="1">
    <citation type="journal article" date="2020" name="Nature">
        <title>Giant virus diversity and host interactions through global metagenomics.</title>
        <authorList>
            <person name="Schulz F."/>
            <person name="Roux S."/>
            <person name="Paez-Espino D."/>
            <person name="Jungbluth S."/>
            <person name="Walsh D.A."/>
            <person name="Denef V.J."/>
            <person name="McMahon K.D."/>
            <person name="Konstantinidis K.T."/>
            <person name="Eloe-Fadrosh E.A."/>
            <person name="Kyrpides N.C."/>
            <person name="Woyke T."/>
        </authorList>
    </citation>
    <scope>NUCLEOTIDE SEQUENCE</scope>
    <source>
        <strain evidence="1">GVMAG-M-3300023179-73</strain>
    </source>
</reference>
<name>A0A6C0H7L1_9ZZZZ</name>